<evidence type="ECO:0000256" key="4">
    <source>
        <dbReference type="ARBA" id="ARBA00022618"/>
    </source>
</evidence>
<evidence type="ECO:0000313" key="13">
    <source>
        <dbReference type="RefSeq" id="XP_011311197.1"/>
    </source>
</evidence>
<dbReference type="KEGG" id="fas:105271375"/>
<evidence type="ECO:0000256" key="6">
    <source>
        <dbReference type="ARBA" id="ARBA00022776"/>
    </source>
</evidence>
<feature type="domain" description="HAUS augmin-like complex subunit 3 N-terminal" evidence="11">
    <location>
        <begin position="35"/>
        <end position="278"/>
    </location>
</feature>
<evidence type="ECO:0000256" key="7">
    <source>
        <dbReference type="ARBA" id="ARBA00023054"/>
    </source>
</evidence>
<keyword evidence="9" id="KW-0131">Cell cycle</keyword>
<dbReference type="GO" id="GO:0051301">
    <property type="term" value="P:cell division"/>
    <property type="evidence" value="ECO:0007669"/>
    <property type="project" value="UniProtKB-KW"/>
</dbReference>
<keyword evidence="6" id="KW-0498">Mitosis</keyword>
<dbReference type="AlphaFoldDB" id="A0A9R1TKY7"/>
<name>A0A9R1TKY7_9HYME</name>
<keyword evidence="12" id="KW-1185">Reference proteome</keyword>
<keyword evidence="4" id="KW-0132">Cell division</keyword>
<dbReference type="Proteomes" id="UP000694866">
    <property type="component" value="Unplaced"/>
</dbReference>
<evidence type="ECO:0000259" key="11">
    <source>
        <dbReference type="Pfam" id="PF14932"/>
    </source>
</evidence>
<keyword evidence="5" id="KW-0493">Microtubule</keyword>
<dbReference type="GO" id="GO:0005874">
    <property type="term" value="C:microtubule"/>
    <property type="evidence" value="ECO:0007669"/>
    <property type="project" value="UniProtKB-KW"/>
</dbReference>
<evidence type="ECO:0000256" key="2">
    <source>
        <dbReference type="ARBA" id="ARBA00009645"/>
    </source>
</evidence>
<evidence type="ECO:0000256" key="9">
    <source>
        <dbReference type="ARBA" id="ARBA00023306"/>
    </source>
</evidence>
<evidence type="ECO:0000256" key="3">
    <source>
        <dbReference type="ARBA" id="ARBA00022490"/>
    </source>
</evidence>
<dbReference type="RefSeq" id="XP_011311197.1">
    <property type="nucleotide sequence ID" value="XM_011312895.1"/>
</dbReference>
<proteinExistence type="inferred from homology"/>
<evidence type="ECO:0000256" key="10">
    <source>
        <dbReference type="SAM" id="Coils"/>
    </source>
</evidence>
<evidence type="ECO:0000256" key="8">
    <source>
        <dbReference type="ARBA" id="ARBA00023212"/>
    </source>
</evidence>
<accession>A0A9R1TKY7</accession>
<dbReference type="GO" id="GO:0005819">
    <property type="term" value="C:spindle"/>
    <property type="evidence" value="ECO:0007669"/>
    <property type="project" value="UniProtKB-SubCell"/>
</dbReference>
<evidence type="ECO:0000313" key="12">
    <source>
        <dbReference type="Proteomes" id="UP000694866"/>
    </source>
</evidence>
<protein>
    <recommendedName>
        <fullName evidence="11">HAUS augmin-like complex subunit 3 N-terminal domain-containing protein</fullName>
    </recommendedName>
</protein>
<dbReference type="OrthoDB" id="2159690at2759"/>
<evidence type="ECO:0000256" key="1">
    <source>
        <dbReference type="ARBA" id="ARBA00004186"/>
    </source>
</evidence>
<organism evidence="12 13">
    <name type="scientific">Fopius arisanus</name>
    <dbReference type="NCBI Taxonomy" id="64838"/>
    <lineage>
        <taxon>Eukaryota</taxon>
        <taxon>Metazoa</taxon>
        <taxon>Ecdysozoa</taxon>
        <taxon>Arthropoda</taxon>
        <taxon>Hexapoda</taxon>
        <taxon>Insecta</taxon>
        <taxon>Pterygota</taxon>
        <taxon>Neoptera</taxon>
        <taxon>Endopterygota</taxon>
        <taxon>Hymenoptera</taxon>
        <taxon>Apocrita</taxon>
        <taxon>Ichneumonoidea</taxon>
        <taxon>Braconidae</taxon>
        <taxon>Opiinae</taxon>
        <taxon>Fopius</taxon>
    </lineage>
</organism>
<feature type="coiled-coil region" evidence="10">
    <location>
        <begin position="121"/>
        <end position="155"/>
    </location>
</feature>
<evidence type="ECO:0000256" key="5">
    <source>
        <dbReference type="ARBA" id="ARBA00022701"/>
    </source>
</evidence>
<keyword evidence="7 10" id="KW-0175">Coiled coil</keyword>
<gene>
    <name evidence="13 14" type="primary">LOC105271375</name>
</gene>
<dbReference type="GeneID" id="105271375"/>
<evidence type="ECO:0000313" key="14">
    <source>
        <dbReference type="RefSeq" id="XP_011311198.1"/>
    </source>
</evidence>
<dbReference type="InterPro" id="IPR032733">
    <property type="entry name" value="HAUS3_N"/>
</dbReference>
<dbReference type="Pfam" id="PF14932">
    <property type="entry name" value="HAUS-augmin3"/>
    <property type="match status" value="1"/>
</dbReference>
<keyword evidence="8" id="KW-0206">Cytoskeleton</keyword>
<accession>A0A9R1U8H2</accession>
<comment type="similarity">
    <text evidence="2">Belongs to the HAUS3 family.</text>
</comment>
<comment type="subcellular location">
    <subcellularLocation>
        <location evidence="1">Cytoplasm</location>
        <location evidence="1">Cytoskeleton</location>
        <location evidence="1">Spindle</location>
    </subcellularLocation>
</comment>
<sequence length="605" mass="69596">MSITGAELSSRIRQLLPNNSYKLTPKLLNDTCENTSVQPFLRWFCEHVGQENVLLREEVQLRKRLQETGAFLSGEELERELIGAIGECPELLMLVQRTGDGDVGKEYEVEKDAYDADVRDIETLELSLKTLKDLENQLEEEIEAEEADLQKIRIQECKLYEDYAGLIDGFDSACRETYDNVQTLVGVYGNAAEKKGPPIVWTQVPLDLFIKHTDTYNNYLRFQVSRELKQMQNDVLSTSTHGQLGDEDSSEQMQNDRAYELITCQNILIASTLEEIEARQVLTATEAVATHALDIYNHGEVKSPESVAQMKVEMAELISRRDILEETNLLMETRLQEAANYYGKFVITKILLENGQARLERRKKRLSRMERLLHFARDMGHAHSDLLAILMQVQLRKLNEIVEFVNDIRYHIAAEYIHASKRCEFMEKEQEKYSSIITAPSYKQNIFNELFSSLLLGKEKPTDALDLSTKQYDELLIENRKMKGEILGVDLDRRIDMLGPLEKDVMTLYDHETSEGMTKSFKLMPYKIATQLEEVTSNVEAAQTAVNETRKKYKDIVTKTANGSLEREKSILWQRFLSDPETLKAKYDEAQRIVDRSHFVNSLDS</sequence>
<keyword evidence="3" id="KW-0963">Cytoplasm</keyword>
<dbReference type="RefSeq" id="XP_011311198.1">
    <property type="nucleotide sequence ID" value="XM_011312896.1"/>
</dbReference>
<reference evidence="13 14" key="1">
    <citation type="submission" date="2025-04" db="UniProtKB">
        <authorList>
            <consortium name="RefSeq"/>
        </authorList>
    </citation>
    <scope>IDENTIFICATION</scope>
    <source>
        <strain evidence="13 14">USDA-PBARC FA_bdor</strain>
        <tissue evidence="13 14">Whole organism</tissue>
    </source>
</reference>